<dbReference type="EMBL" id="JACEIK010005250">
    <property type="protein sequence ID" value="MCE0481045.1"/>
    <property type="molecule type" value="Genomic_DNA"/>
</dbReference>
<feature type="non-terminal residue" evidence="2">
    <location>
        <position position="1"/>
    </location>
</feature>
<comment type="caution">
    <text evidence="2">The sequence shown here is derived from an EMBL/GenBank/DDBJ whole genome shotgun (WGS) entry which is preliminary data.</text>
</comment>
<accession>A0ABS8VM47</accession>
<proteinExistence type="predicted"/>
<sequence length="88" mass="9324">RVAGSEARTAASGHKKAEGWSFENSIGGYSGKSPIPLIGSRVELEVYGSGPATRRLVTGSLLAYSIFFLTSVSHRRFVDTSCDSSVPC</sequence>
<keyword evidence="3" id="KW-1185">Reference proteome</keyword>
<protein>
    <submittedName>
        <fullName evidence="2">Uncharacterized protein</fullName>
    </submittedName>
</protein>
<gene>
    <name evidence="2" type="ORF">HAX54_038442</name>
</gene>
<organism evidence="2 3">
    <name type="scientific">Datura stramonium</name>
    <name type="common">Jimsonweed</name>
    <name type="synonym">Common thornapple</name>
    <dbReference type="NCBI Taxonomy" id="4076"/>
    <lineage>
        <taxon>Eukaryota</taxon>
        <taxon>Viridiplantae</taxon>
        <taxon>Streptophyta</taxon>
        <taxon>Embryophyta</taxon>
        <taxon>Tracheophyta</taxon>
        <taxon>Spermatophyta</taxon>
        <taxon>Magnoliopsida</taxon>
        <taxon>eudicotyledons</taxon>
        <taxon>Gunneridae</taxon>
        <taxon>Pentapetalae</taxon>
        <taxon>asterids</taxon>
        <taxon>lamiids</taxon>
        <taxon>Solanales</taxon>
        <taxon>Solanaceae</taxon>
        <taxon>Solanoideae</taxon>
        <taxon>Datureae</taxon>
        <taxon>Datura</taxon>
    </lineage>
</organism>
<name>A0ABS8VM47_DATST</name>
<dbReference type="Proteomes" id="UP000823775">
    <property type="component" value="Unassembled WGS sequence"/>
</dbReference>
<reference evidence="2 3" key="1">
    <citation type="journal article" date="2021" name="BMC Genomics">
        <title>Datura genome reveals duplications of psychoactive alkaloid biosynthetic genes and high mutation rate following tissue culture.</title>
        <authorList>
            <person name="Rajewski A."/>
            <person name="Carter-House D."/>
            <person name="Stajich J."/>
            <person name="Litt A."/>
        </authorList>
    </citation>
    <scope>NUCLEOTIDE SEQUENCE [LARGE SCALE GENOMIC DNA]</scope>
    <source>
        <strain evidence="2">AR-01</strain>
    </source>
</reference>
<feature type="region of interest" description="Disordered" evidence="1">
    <location>
        <begin position="1"/>
        <end position="24"/>
    </location>
</feature>
<evidence type="ECO:0000313" key="2">
    <source>
        <dbReference type="EMBL" id="MCE0481045.1"/>
    </source>
</evidence>
<evidence type="ECO:0000256" key="1">
    <source>
        <dbReference type="SAM" id="MobiDB-lite"/>
    </source>
</evidence>
<evidence type="ECO:0000313" key="3">
    <source>
        <dbReference type="Proteomes" id="UP000823775"/>
    </source>
</evidence>